<evidence type="ECO:0000313" key="1">
    <source>
        <dbReference type="EMBL" id="KAG4304518.1"/>
    </source>
</evidence>
<sequence>MDQSIEVLEKWIQQEQKVKITYLFLCKTMGIHMNDAKEILLNYYKKCQENNKKCHAIYMISGYVIEKTINFKPPLREEMVVSLNSTLDASTMSWELPVSRIKTFCLVKEEDIDDIKQKFDEIISIHVYALEYDSYKDISVLSDASLESSQIKYDGTLVLEEICKKYGTIYHPGAKDLSLVSLLPNKEILETKSENVSLETDLSRVNMGSLEESGKEKTASRSFFGQSGHALKSSFETDHKNVSKSTKKKSNIMKSFFNLNVNTDIKNEQTFLPSTTSLSENLVVEEMDNEHNIIKRQKEIDELKKMMIDQDDTTVFCDNVLKEDDKNHAKSSQTDVSKKKRGRRKVLKKVTSRDKKGYLVTKNEFVWESFSEDETSVPVVSKSDVGGFKETVGKTKTKLGETKITSFFSKK</sequence>
<evidence type="ECO:0000313" key="2">
    <source>
        <dbReference type="Proteomes" id="UP000768646"/>
    </source>
</evidence>
<keyword evidence="2" id="KW-1185">Reference proteome</keyword>
<name>A0ACB7CC53_9ASCO</name>
<reference evidence="1 2" key="1">
    <citation type="journal article" date="2021" name="Commun. Biol.">
        <title>Genomic insights into the host specific adaptation of the Pneumocystis genus.</title>
        <authorList>
            <person name="Cisse O.H."/>
            <person name="Ma L."/>
            <person name="Dekker J.P."/>
            <person name="Khil P.P."/>
            <person name="Youn J.-H."/>
            <person name="Brenchley J.M."/>
            <person name="Blair R."/>
            <person name="Pahar B."/>
            <person name="Chabe M."/>
            <person name="Van Rompay K.K.A."/>
            <person name="Keesler R."/>
            <person name="Sukura A."/>
            <person name="Hirsch V."/>
            <person name="Kutty G."/>
            <person name="Liu Y."/>
            <person name="Peng L."/>
            <person name="Chen J."/>
            <person name="Song J."/>
            <person name="Weissenbacher-Lang C."/>
            <person name="Xu J."/>
            <person name="Upham N.S."/>
            <person name="Stajich J.E."/>
            <person name="Cuomo C.A."/>
            <person name="Cushion M.T."/>
            <person name="Kovacs J.A."/>
        </authorList>
    </citation>
    <scope>NUCLEOTIDE SEQUENCE [LARGE SCALE GENOMIC DNA]</scope>
    <source>
        <strain evidence="1 2">RABM</strain>
    </source>
</reference>
<protein>
    <submittedName>
        <fullName evidence="1">Uncharacterized protein</fullName>
    </submittedName>
</protein>
<proteinExistence type="predicted"/>
<organism evidence="1 2">
    <name type="scientific">Pneumocystis oryctolagi</name>
    <dbReference type="NCBI Taxonomy" id="42067"/>
    <lineage>
        <taxon>Eukaryota</taxon>
        <taxon>Fungi</taxon>
        <taxon>Dikarya</taxon>
        <taxon>Ascomycota</taxon>
        <taxon>Taphrinomycotina</taxon>
        <taxon>Pneumocystomycetes</taxon>
        <taxon>Pneumocystaceae</taxon>
        <taxon>Pneumocystis</taxon>
    </lineage>
</organism>
<accession>A0ACB7CC53</accession>
<comment type="caution">
    <text evidence="1">The sequence shown here is derived from an EMBL/GenBank/DDBJ whole genome shotgun (WGS) entry which is preliminary data.</text>
</comment>
<gene>
    <name evidence="1" type="ORF">PORY_002228</name>
</gene>
<dbReference type="Proteomes" id="UP000768646">
    <property type="component" value="Unassembled WGS sequence"/>
</dbReference>
<dbReference type="EMBL" id="JABTEG010000008">
    <property type="protein sequence ID" value="KAG4304518.1"/>
    <property type="molecule type" value="Genomic_DNA"/>
</dbReference>